<keyword evidence="2" id="KW-1185">Reference proteome</keyword>
<organism evidence="1 2">
    <name type="scientific">Pseudomonas laurentiana</name>
    <dbReference type="NCBI Taxonomy" id="2364649"/>
    <lineage>
        <taxon>Bacteria</taxon>
        <taxon>Pseudomonadati</taxon>
        <taxon>Pseudomonadota</taxon>
        <taxon>Gammaproteobacteria</taxon>
        <taxon>Pseudomonadales</taxon>
        <taxon>Pseudomonadaceae</taxon>
        <taxon>Pseudomonas</taxon>
    </lineage>
</organism>
<accession>A0A6I5RPC4</accession>
<protein>
    <submittedName>
        <fullName evidence="1">Uncharacterized protein</fullName>
    </submittedName>
</protein>
<gene>
    <name evidence="1" type="ORF">G3O07_08510</name>
</gene>
<proteinExistence type="predicted"/>
<reference evidence="1 2" key="1">
    <citation type="submission" date="2020-02" db="EMBL/GenBank/DDBJ databases">
        <title>Broccoli isolated Pseudomonas sp.</title>
        <authorList>
            <person name="Fujikawa T."/>
            <person name="Sawada H."/>
        </authorList>
    </citation>
    <scope>NUCLEOTIDE SEQUENCE [LARGE SCALE GENOMIC DNA]</scope>
    <source>
        <strain evidence="1 2">JCM 32154</strain>
    </source>
</reference>
<dbReference type="EMBL" id="JAAHBT010000074">
    <property type="protein sequence ID" value="NES09767.1"/>
    <property type="molecule type" value="Genomic_DNA"/>
</dbReference>
<comment type="caution">
    <text evidence="1">The sequence shown here is derived from an EMBL/GenBank/DDBJ whole genome shotgun (WGS) entry which is preliminary data.</text>
</comment>
<dbReference type="Proteomes" id="UP000471751">
    <property type="component" value="Unassembled WGS sequence"/>
</dbReference>
<name>A0A6I5RPC4_9PSED</name>
<evidence type="ECO:0000313" key="1">
    <source>
        <dbReference type="EMBL" id="NES09767.1"/>
    </source>
</evidence>
<sequence length="83" mass="9404">MSAMLFSVFASLPKLLCLIGFYRQKLQREGLHVFKNVPSKMNNVPFLCIQEEQSLGWRCRGKRGPETASWLAHRGHAMTAVIA</sequence>
<evidence type="ECO:0000313" key="2">
    <source>
        <dbReference type="Proteomes" id="UP000471751"/>
    </source>
</evidence>
<dbReference type="AlphaFoldDB" id="A0A6I5RPC4"/>